<dbReference type="PANTHER" id="PTHR11236:SF50">
    <property type="entry name" value="AMINODEOXYCHORISMATE SYNTHASE COMPONENT 1"/>
    <property type="match status" value="1"/>
</dbReference>
<reference evidence="3" key="1">
    <citation type="submission" date="2017-02" db="EMBL/GenBank/DDBJ databases">
        <authorList>
            <person name="Varghese N."/>
            <person name="Submissions S."/>
        </authorList>
    </citation>
    <scope>NUCLEOTIDE SEQUENCE [LARGE SCALE GENOMIC DNA]</scope>
    <source>
        <strain evidence="3">DSM 22270</strain>
    </source>
</reference>
<dbReference type="RefSeq" id="WP_082217692.1">
    <property type="nucleotide sequence ID" value="NZ_FUZA01000010.1"/>
</dbReference>
<dbReference type="Gene3D" id="3.60.120.10">
    <property type="entry name" value="Anthranilate synthase"/>
    <property type="match status" value="1"/>
</dbReference>
<dbReference type="SUPFAM" id="SSF56322">
    <property type="entry name" value="ADC synthase"/>
    <property type="match status" value="1"/>
</dbReference>
<gene>
    <name evidence="2" type="ORF">SAMN05660293_05264</name>
</gene>
<dbReference type="Proteomes" id="UP000190897">
    <property type="component" value="Unassembled WGS sequence"/>
</dbReference>
<dbReference type="NCBIfam" id="NF005486">
    <property type="entry name" value="PRK07093.1"/>
    <property type="match status" value="1"/>
</dbReference>
<dbReference type="PRINTS" id="PR00095">
    <property type="entry name" value="ANTSNTHASEI"/>
</dbReference>
<dbReference type="InterPro" id="IPR019999">
    <property type="entry name" value="Anth_synth_I-like"/>
</dbReference>
<name>A0A1T5HBS5_9BACT</name>
<proteinExistence type="predicted"/>
<protein>
    <submittedName>
        <fullName evidence="2">Para-aminobenzoate synthetase component 1</fullName>
    </submittedName>
</protein>
<keyword evidence="3" id="KW-1185">Reference proteome</keyword>
<dbReference type="PANTHER" id="PTHR11236">
    <property type="entry name" value="AMINOBENZOATE/ANTHRANILATE SYNTHASE"/>
    <property type="match status" value="1"/>
</dbReference>
<evidence type="ECO:0000313" key="3">
    <source>
        <dbReference type="Proteomes" id="UP000190897"/>
    </source>
</evidence>
<dbReference type="EMBL" id="FUZA01000010">
    <property type="protein sequence ID" value="SKC18132.1"/>
    <property type="molecule type" value="Genomic_DNA"/>
</dbReference>
<organism evidence="2 3">
    <name type="scientific">Dyadobacter psychrophilus</name>
    <dbReference type="NCBI Taxonomy" id="651661"/>
    <lineage>
        <taxon>Bacteria</taxon>
        <taxon>Pseudomonadati</taxon>
        <taxon>Bacteroidota</taxon>
        <taxon>Cytophagia</taxon>
        <taxon>Cytophagales</taxon>
        <taxon>Spirosomataceae</taxon>
        <taxon>Dyadobacter</taxon>
    </lineage>
</organism>
<evidence type="ECO:0000313" key="2">
    <source>
        <dbReference type="EMBL" id="SKC18132.1"/>
    </source>
</evidence>
<evidence type="ECO:0000259" key="1">
    <source>
        <dbReference type="Pfam" id="PF00425"/>
    </source>
</evidence>
<dbReference type="OrthoDB" id="9803598at2"/>
<accession>A0A1T5HBS5</accession>
<dbReference type="Pfam" id="PF00425">
    <property type="entry name" value="Chorismate_bind"/>
    <property type="match status" value="1"/>
</dbReference>
<feature type="domain" description="Chorismate-utilising enzyme C-terminal" evidence="1">
    <location>
        <begin position="76"/>
        <end position="319"/>
    </location>
</feature>
<dbReference type="STRING" id="651661.SAMN05660293_05264"/>
<dbReference type="AlphaFoldDB" id="A0A1T5HBS5"/>
<dbReference type="InterPro" id="IPR005801">
    <property type="entry name" value="ADC_synthase"/>
</dbReference>
<sequence>MEDPKRNFAEKLNAWGKAKTPFVFLVDYRIEKPLAWTLDDENLSEIRFDLNGFKSQDEAEPPLSEFQFHKFPVSFAIYEAKFNYVIRNLKAGNSFLVNLSVPTNITTNLSLSEIFAHSEAPYRFLYKNDFVCFSPEIFVKITGNRISSYPMKGTIDASVPDAENAILSDFKEAAEHATIVDLIRNDLSMVAEKVWVEKYRYIDRIQTNDKTLLQVSSEIAGILPDHFDGKFGDLLLTMLPAGSITGAPKPSTLQIIETAENYDRGYYTGVMGYFDGENFESAVMIRFIENQNGNFVFKSGGGITAQSNAQNEYQELIDKVYLPFSHVPHIVF</sequence>
<dbReference type="InterPro" id="IPR015890">
    <property type="entry name" value="Chorismate_C"/>
</dbReference>
<dbReference type="GO" id="GO:0046820">
    <property type="term" value="F:4-amino-4-deoxychorismate synthase activity"/>
    <property type="evidence" value="ECO:0007669"/>
    <property type="project" value="TreeGrafter"/>
</dbReference>
<dbReference type="GO" id="GO:0000162">
    <property type="term" value="P:L-tryptophan biosynthetic process"/>
    <property type="evidence" value="ECO:0007669"/>
    <property type="project" value="TreeGrafter"/>
</dbReference>